<feature type="compositionally biased region" description="Basic and acidic residues" evidence="1">
    <location>
        <begin position="27"/>
        <end position="39"/>
    </location>
</feature>
<sequence>MRFQPGRGQGESKIDRLFRKPGKNHSLQHEKEIALGDQDKLEEDVETEILRTRQVLTKCVAIAVHRTLAAMNDRGESPDTGQLADLAYAVACLEAGRHGALPSTPPPKISGEPPSSNMRTTTPRGAAQWGTGTR</sequence>
<proteinExistence type="predicted"/>
<comment type="caution">
    <text evidence="2">The sequence shown here is derived from an EMBL/GenBank/DDBJ whole genome shotgun (WGS) entry which is preliminary data.</text>
</comment>
<keyword evidence="3" id="KW-1185">Reference proteome</keyword>
<evidence type="ECO:0000313" key="2">
    <source>
        <dbReference type="EMBL" id="ORV86461.1"/>
    </source>
</evidence>
<dbReference type="Proteomes" id="UP000193928">
    <property type="component" value="Unassembled WGS sequence"/>
</dbReference>
<dbReference type="AlphaFoldDB" id="A0A1X1WIN1"/>
<gene>
    <name evidence="2" type="ORF">AWC08_24485</name>
</gene>
<feature type="region of interest" description="Disordered" evidence="1">
    <location>
        <begin position="1"/>
        <end position="40"/>
    </location>
</feature>
<dbReference type="EMBL" id="LQOY01000081">
    <property type="protein sequence ID" value="ORV86461.1"/>
    <property type="molecule type" value="Genomic_DNA"/>
</dbReference>
<feature type="compositionally biased region" description="Polar residues" evidence="1">
    <location>
        <begin position="113"/>
        <end position="123"/>
    </location>
</feature>
<organism evidence="2 3">
    <name type="scientific">Mycobacterium gordonae</name>
    <dbReference type="NCBI Taxonomy" id="1778"/>
    <lineage>
        <taxon>Bacteria</taxon>
        <taxon>Bacillati</taxon>
        <taxon>Actinomycetota</taxon>
        <taxon>Actinomycetes</taxon>
        <taxon>Mycobacteriales</taxon>
        <taxon>Mycobacteriaceae</taxon>
        <taxon>Mycobacterium</taxon>
    </lineage>
</organism>
<feature type="region of interest" description="Disordered" evidence="1">
    <location>
        <begin position="97"/>
        <end position="134"/>
    </location>
</feature>
<protein>
    <submittedName>
        <fullName evidence="2">Uncharacterized protein</fullName>
    </submittedName>
</protein>
<name>A0A1X1WIN1_MYCGO</name>
<reference evidence="2 3" key="1">
    <citation type="submission" date="2016-01" db="EMBL/GenBank/DDBJ databases">
        <title>The new phylogeny of the genus Mycobacterium.</title>
        <authorList>
            <person name="Tarcisio F."/>
            <person name="Conor M."/>
            <person name="Antonella G."/>
            <person name="Elisabetta G."/>
            <person name="Giulia F.S."/>
            <person name="Sara T."/>
            <person name="Anna F."/>
            <person name="Clotilde B."/>
            <person name="Roberto B."/>
            <person name="Veronica D.S."/>
            <person name="Fabio R."/>
            <person name="Monica P."/>
            <person name="Olivier J."/>
            <person name="Enrico T."/>
            <person name="Nicola S."/>
        </authorList>
    </citation>
    <scope>NUCLEOTIDE SEQUENCE [LARGE SCALE GENOMIC DNA]</scope>
    <source>
        <strain evidence="2 3">DSM 44160</strain>
    </source>
</reference>
<evidence type="ECO:0000313" key="3">
    <source>
        <dbReference type="Proteomes" id="UP000193928"/>
    </source>
</evidence>
<evidence type="ECO:0000256" key="1">
    <source>
        <dbReference type="SAM" id="MobiDB-lite"/>
    </source>
</evidence>
<accession>A0A1X1WIN1</accession>